<feature type="domain" description="GP-PDE" evidence="1">
    <location>
        <begin position="76"/>
        <end position="358"/>
    </location>
</feature>
<keyword evidence="3" id="KW-1185">Reference proteome</keyword>
<dbReference type="Pfam" id="PF03009">
    <property type="entry name" value="GDPD"/>
    <property type="match status" value="1"/>
</dbReference>
<sequence>MISASICEAGFVHWAVTCVAYPGLHPVGAILMRTIWLNLLLAAASVLFTGSASAGETRARQILDRFEHANQWRDHVMVAAHRAGSLQARKTLFAENSIAALEASIALGAEIVEVDVRRTKDGQFVVMHDSWLDRTTNCKGEVIKRTVAELKTCRLVIEGTGAVTDEPVSTLREMLMATKDRILINIDNKLDVDSLAGMIAVARDLDMAEQVIVKENLWNPARITTVKAAMGAIGSGFQFMPIIADDAVRDAGFAEKVSGAFSPRAVEMINWRDGAETLTETGGPLFSPRMRAAAIRGDWHIWANTYAIVNKPGGFLAGGRGDELAVFASLPRETYGFWAERGATIIQTDEPKAAIEWLAANGYRVPYSADARPAEPANTASIN</sequence>
<dbReference type="Proteomes" id="UP001152604">
    <property type="component" value="Unassembled WGS sequence"/>
</dbReference>
<dbReference type="CDD" id="cd08566">
    <property type="entry name" value="GDPD_AtGDE_like"/>
    <property type="match status" value="1"/>
</dbReference>
<evidence type="ECO:0000313" key="3">
    <source>
        <dbReference type="Proteomes" id="UP001152604"/>
    </source>
</evidence>
<evidence type="ECO:0000259" key="1">
    <source>
        <dbReference type="PROSITE" id="PS51704"/>
    </source>
</evidence>
<name>A0ABN8JLR7_9HYPH</name>
<organism evidence="2 3">
    <name type="scientific">Mesorhizobium ventifaucium</name>
    <dbReference type="NCBI Taxonomy" id="666020"/>
    <lineage>
        <taxon>Bacteria</taxon>
        <taxon>Pseudomonadati</taxon>
        <taxon>Pseudomonadota</taxon>
        <taxon>Alphaproteobacteria</taxon>
        <taxon>Hyphomicrobiales</taxon>
        <taxon>Phyllobacteriaceae</taxon>
        <taxon>Mesorhizobium</taxon>
    </lineage>
</organism>
<dbReference type="SUPFAM" id="SSF51695">
    <property type="entry name" value="PLC-like phosphodiesterases"/>
    <property type="match status" value="1"/>
</dbReference>
<dbReference type="EC" id="3.1.4.46" evidence="2"/>
<dbReference type="InterPro" id="IPR017946">
    <property type="entry name" value="PLC-like_Pdiesterase_TIM-brl"/>
</dbReference>
<evidence type="ECO:0000313" key="2">
    <source>
        <dbReference type="EMBL" id="CAH2399059.1"/>
    </source>
</evidence>
<reference evidence="2" key="1">
    <citation type="submission" date="2022-03" db="EMBL/GenBank/DDBJ databases">
        <authorList>
            <person name="Brunel B."/>
        </authorList>
    </citation>
    <scope>NUCLEOTIDE SEQUENCE</scope>
    <source>
        <strain evidence="2">STM4922sample</strain>
    </source>
</reference>
<accession>A0ABN8JLR7</accession>
<dbReference type="InterPro" id="IPR030395">
    <property type="entry name" value="GP_PDE_dom"/>
</dbReference>
<comment type="caution">
    <text evidence="2">The sequence shown here is derived from an EMBL/GenBank/DDBJ whole genome shotgun (WGS) entry which is preliminary data.</text>
</comment>
<gene>
    <name evidence="2" type="ORF">MES4922_210050</name>
</gene>
<dbReference type="PANTHER" id="PTHR46320">
    <property type="entry name" value="GLYCEROPHOSPHODIESTER PHOSPHODIESTERASE 1"/>
    <property type="match status" value="1"/>
</dbReference>
<dbReference type="EMBL" id="CAKXZS010000014">
    <property type="protein sequence ID" value="CAH2399059.1"/>
    <property type="molecule type" value="Genomic_DNA"/>
</dbReference>
<protein>
    <submittedName>
        <fullName evidence="2">Glycerophosphoryl diester phosphodiesterase</fullName>
        <ecNumber evidence="2">3.1.4.46</ecNumber>
    </submittedName>
</protein>
<dbReference type="PANTHER" id="PTHR46320:SF1">
    <property type="entry name" value="GLYCEROPHOSPHODIESTER PHOSPHODIESTERASE 1"/>
    <property type="match status" value="1"/>
</dbReference>
<keyword evidence="2" id="KW-0378">Hydrolase</keyword>
<dbReference type="PROSITE" id="PS51704">
    <property type="entry name" value="GP_PDE"/>
    <property type="match status" value="1"/>
</dbReference>
<proteinExistence type="predicted"/>
<dbReference type="Gene3D" id="3.20.20.190">
    <property type="entry name" value="Phosphatidylinositol (PI) phosphodiesterase"/>
    <property type="match status" value="1"/>
</dbReference>
<dbReference type="GO" id="GO:0008889">
    <property type="term" value="F:glycerophosphodiester phosphodiesterase activity"/>
    <property type="evidence" value="ECO:0007669"/>
    <property type="project" value="UniProtKB-EC"/>
</dbReference>